<dbReference type="RefSeq" id="WP_158920488.1">
    <property type="nucleotide sequence ID" value="NZ_CP047020.1"/>
</dbReference>
<evidence type="ECO:0000313" key="1">
    <source>
        <dbReference type="EMBL" id="QHA04620.1"/>
    </source>
</evidence>
<dbReference type="Proteomes" id="UP000436138">
    <property type="component" value="Chromosome"/>
</dbReference>
<protein>
    <submittedName>
        <fullName evidence="1">Uncharacterized protein</fullName>
    </submittedName>
</protein>
<gene>
    <name evidence="1" type="ORF">GQF42_16145</name>
</gene>
<proteinExistence type="predicted"/>
<accession>A0A6I6N3J9</accession>
<dbReference type="KEGG" id="sbro:GQF42_16145"/>
<dbReference type="EMBL" id="CP047020">
    <property type="protein sequence ID" value="QHA04620.1"/>
    <property type="molecule type" value="Genomic_DNA"/>
</dbReference>
<reference evidence="1 2" key="1">
    <citation type="submission" date="2019-12" db="EMBL/GenBank/DDBJ databases">
        <title>Streptomyces sp. strain T44 isolated from rhizosphere soil of Broussonetia papyrifera.</title>
        <authorList>
            <person name="Mo P."/>
        </authorList>
    </citation>
    <scope>NUCLEOTIDE SEQUENCE [LARGE SCALE GENOMIC DNA]</scope>
    <source>
        <strain evidence="1 2">T44</strain>
    </source>
</reference>
<name>A0A6I6N3J9_9ACTN</name>
<dbReference type="AlphaFoldDB" id="A0A6I6N3J9"/>
<evidence type="ECO:0000313" key="2">
    <source>
        <dbReference type="Proteomes" id="UP000436138"/>
    </source>
</evidence>
<sequence length="94" mass="10974">MGVRKILTIKLEIEVNEKVTRSSRLENTYGEVVIAAMKAARAEMPADSIEQITTHARWEYRHWDPEPITYANGEDPEIEDFDDEEFVFELEDED</sequence>
<organism evidence="1 2">
    <name type="scientific">Streptomyces broussonetiae</name>
    <dbReference type="NCBI Taxonomy" id="2686304"/>
    <lineage>
        <taxon>Bacteria</taxon>
        <taxon>Bacillati</taxon>
        <taxon>Actinomycetota</taxon>
        <taxon>Actinomycetes</taxon>
        <taxon>Kitasatosporales</taxon>
        <taxon>Streptomycetaceae</taxon>
        <taxon>Streptomyces</taxon>
    </lineage>
</organism>
<keyword evidence="2" id="KW-1185">Reference proteome</keyword>